<accession>A0A3B0XEU2</accession>
<dbReference type="EMBL" id="UOFI01000030">
    <property type="protein sequence ID" value="VAW62793.1"/>
    <property type="molecule type" value="Genomic_DNA"/>
</dbReference>
<proteinExistence type="predicted"/>
<organism evidence="1">
    <name type="scientific">hydrothermal vent metagenome</name>
    <dbReference type="NCBI Taxonomy" id="652676"/>
    <lineage>
        <taxon>unclassified sequences</taxon>
        <taxon>metagenomes</taxon>
        <taxon>ecological metagenomes</taxon>
    </lineage>
</organism>
<dbReference type="InterPro" id="IPR029063">
    <property type="entry name" value="SAM-dependent_MTases_sf"/>
</dbReference>
<reference evidence="1" key="1">
    <citation type="submission" date="2018-06" db="EMBL/GenBank/DDBJ databases">
        <authorList>
            <person name="Zhirakovskaya E."/>
        </authorList>
    </citation>
    <scope>NUCLEOTIDE SEQUENCE</scope>
</reference>
<sequence>MSEIKKHWESIYSNKSSLEVSGGASTLVDHLYDDGYLNLSVLDISANALACAQARLGHKAVGITWYEENVLAFYPPKHFS</sequence>
<dbReference type="AlphaFoldDB" id="A0A3B0XEU2"/>
<protein>
    <submittedName>
        <fullName evidence="1">Uncharacterized protein</fullName>
    </submittedName>
</protein>
<evidence type="ECO:0000313" key="1">
    <source>
        <dbReference type="EMBL" id="VAW62793.1"/>
    </source>
</evidence>
<gene>
    <name evidence="1" type="ORF">MNBD_GAMMA09-17</name>
</gene>
<dbReference type="Gene3D" id="3.40.50.150">
    <property type="entry name" value="Vaccinia Virus protein VP39"/>
    <property type="match status" value="1"/>
</dbReference>
<name>A0A3B0XEU2_9ZZZZ</name>
<dbReference type="SUPFAM" id="SSF53335">
    <property type="entry name" value="S-adenosyl-L-methionine-dependent methyltransferases"/>
    <property type="match status" value="1"/>
</dbReference>